<name>A0A0S4KG34_BODSA</name>
<feature type="domain" description="Gelsolin-like" evidence="1">
    <location>
        <begin position="237"/>
        <end position="305"/>
    </location>
</feature>
<dbReference type="PANTHER" id="PTHR11977">
    <property type="entry name" value="VILLIN"/>
    <property type="match status" value="1"/>
</dbReference>
<reference evidence="3" key="1">
    <citation type="submission" date="2015-09" db="EMBL/GenBank/DDBJ databases">
        <authorList>
            <consortium name="Pathogen Informatics"/>
        </authorList>
    </citation>
    <scope>NUCLEOTIDE SEQUENCE [LARGE SCALE GENOMIC DNA]</scope>
    <source>
        <strain evidence="3">Lake Konstanz</strain>
    </source>
</reference>
<dbReference type="EMBL" id="CYKH01001435">
    <property type="protein sequence ID" value="CUI14631.1"/>
    <property type="molecule type" value="Genomic_DNA"/>
</dbReference>
<evidence type="ECO:0000259" key="1">
    <source>
        <dbReference type="Pfam" id="PF00626"/>
    </source>
</evidence>
<gene>
    <name evidence="2" type="ORF">BSAL_08505</name>
</gene>
<dbReference type="GO" id="GO:0051015">
    <property type="term" value="F:actin filament binding"/>
    <property type="evidence" value="ECO:0007669"/>
    <property type="project" value="InterPro"/>
</dbReference>
<dbReference type="SUPFAM" id="SSF55753">
    <property type="entry name" value="Actin depolymerizing proteins"/>
    <property type="match status" value="1"/>
</dbReference>
<evidence type="ECO:0000313" key="2">
    <source>
        <dbReference type="EMBL" id="CUI14631.1"/>
    </source>
</evidence>
<proteinExistence type="predicted"/>
<accession>A0A0S4KG34</accession>
<dbReference type="InterPro" id="IPR007122">
    <property type="entry name" value="Villin/Gelsolin"/>
</dbReference>
<dbReference type="AlphaFoldDB" id="A0A0S4KG34"/>
<protein>
    <recommendedName>
        <fullName evidence="1">Gelsolin-like domain-containing protein</fullName>
    </recommendedName>
</protein>
<dbReference type="PANTHER" id="PTHR11977:SF130">
    <property type="entry name" value="SEVERIN"/>
    <property type="match status" value="1"/>
</dbReference>
<dbReference type="Pfam" id="PF00626">
    <property type="entry name" value="Gelsolin"/>
    <property type="match status" value="1"/>
</dbReference>
<sequence>MFGDELLLLYDSPFSNLFVFCYPLQLLQLEQMGFGDENTRLNPMAQHGAASAFSDNQALKNKAGKVIGGGDLAANFKTNAAEEKVDSDSVAVYRVEFSTTKKKMNLVEQDEKEFGSFFDGDSYVVVSTRIPRPTGPSKVTRDIFVWKSLEKQKTMGDVNDVLEQMGFGDENTRLNPMAQHGAASAFSDNQALKNKAGKVIGGGDLAANFKTNAVEDKVDSDSVAVYRVEFSTTKKKMNLVEQDEKEFGSFFDGDSYVVVSTRIPRPTGPSKVTRDIFVWIGQVSTPDEIRAAVSEAVGLDCTFSSDFLFLRCFPPVF</sequence>
<evidence type="ECO:0000313" key="3">
    <source>
        <dbReference type="Proteomes" id="UP000051952"/>
    </source>
</evidence>
<dbReference type="OrthoDB" id="6375767at2759"/>
<dbReference type="Proteomes" id="UP000051952">
    <property type="component" value="Unassembled WGS sequence"/>
</dbReference>
<dbReference type="InterPro" id="IPR029006">
    <property type="entry name" value="ADF-H/Gelsolin-like_dom_sf"/>
</dbReference>
<organism evidence="2 3">
    <name type="scientific">Bodo saltans</name>
    <name type="common">Flagellated protozoan</name>
    <dbReference type="NCBI Taxonomy" id="75058"/>
    <lineage>
        <taxon>Eukaryota</taxon>
        <taxon>Discoba</taxon>
        <taxon>Euglenozoa</taxon>
        <taxon>Kinetoplastea</taxon>
        <taxon>Metakinetoplastina</taxon>
        <taxon>Eubodonida</taxon>
        <taxon>Bodonidae</taxon>
        <taxon>Bodo</taxon>
    </lineage>
</organism>
<dbReference type="GO" id="GO:0008154">
    <property type="term" value="P:actin polymerization or depolymerization"/>
    <property type="evidence" value="ECO:0007669"/>
    <property type="project" value="TreeGrafter"/>
</dbReference>
<dbReference type="Gene3D" id="3.40.20.10">
    <property type="entry name" value="Severin"/>
    <property type="match status" value="2"/>
</dbReference>
<dbReference type="GO" id="GO:0015629">
    <property type="term" value="C:actin cytoskeleton"/>
    <property type="evidence" value="ECO:0007669"/>
    <property type="project" value="TreeGrafter"/>
</dbReference>
<dbReference type="GO" id="GO:0005737">
    <property type="term" value="C:cytoplasm"/>
    <property type="evidence" value="ECO:0007669"/>
    <property type="project" value="TreeGrafter"/>
</dbReference>
<dbReference type="InterPro" id="IPR007123">
    <property type="entry name" value="Gelsolin-like_dom"/>
</dbReference>
<keyword evidence="3" id="KW-1185">Reference proteome</keyword>
<dbReference type="VEuPathDB" id="TriTrypDB:BSAL_08505"/>